<keyword evidence="3" id="KW-1185">Reference proteome</keyword>
<keyword evidence="1" id="KW-1133">Transmembrane helix</keyword>
<protein>
    <submittedName>
        <fullName evidence="2">Transmembrane transport protein</fullName>
    </submittedName>
</protein>
<feature type="transmembrane region" description="Helical" evidence="1">
    <location>
        <begin position="63"/>
        <end position="84"/>
    </location>
</feature>
<reference evidence="2 3" key="1">
    <citation type="submission" date="2019-05" db="EMBL/GenBank/DDBJ databases">
        <title>Comparative genomics and metabolomics analyses of clavulanic acid producing Streptomyces species provides insight into specialized metabolism and evolution of beta-lactam biosynthetic gene clusters.</title>
        <authorList>
            <person name="Moore M.A."/>
            <person name="Cruz-Morales P."/>
            <person name="Barona Gomez F."/>
            <person name="Kapil T."/>
        </authorList>
    </citation>
    <scope>NUCLEOTIDE SEQUENCE [LARGE SCALE GENOMIC DNA]</scope>
    <source>
        <strain evidence="2 3">NRRL 5741</strain>
    </source>
</reference>
<proteinExistence type="predicted"/>
<organism evidence="2 3">
    <name type="scientific">Streptomyces jumonjinensis</name>
    <dbReference type="NCBI Taxonomy" id="1945"/>
    <lineage>
        <taxon>Bacteria</taxon>
        <taxon>Bacillati</taxon>
        <taxon>Actinomycetota</taxon>
        <taxon>Actinomycetes</taxon>
        <taxon>Kitasatosporales</taxon>
        <taxon>Streptomycetaceae</taxon>
        <taxon>Streptomyces</taxon>
    </lineage>
</organism>
<dbReference type="RefSeq" id="WP_153525675.1">
    <property type="nucleotide sequence ID" value="NZ_JBEPDZ010000020.1"/>
</dbReference>
<gene>
    <name evidence="2" type="ORF">FF041_30125</name>
</gene>
<comment type="caution">
    <text evidence="2">The sequence shown here is derived from an EMBL/GenBank/DDBJ whole genome shotgun (WGS) entry which is preliminary data.</text>
</comment>
<feature type="transmembrane region" description="Helical" evidence="1">
    <location>
        <begin position="125"/>
        <end position="144"/>
    </location>
</feature>
<evidence type="ECO:0000313" key="3">
    <source>
        <dbReference type="Proteomes" id="UP000419138"/>
    </source>
</evidence>
<evidence type="ECO:0000313" key="2">
    <source>
        <dbReference type="EMBL" id="MQT04266.1"/>
    </source>
</evidence>
<sequence>MSEQHSAAQRDVPEELERALAAEVSLSSRMRHMAVGLAGGCAAVLVAVVWATEPHPLPARTQAAFAGLIGTGLAWSAFAGWVLSRRRPLFAGDRVLGARLALAATAVTGAAGTALAAARGTTAEALATALAGAVLIAAAGLVLLRARSRRRELLRLRDALGRDAS</sequence>
<accession>A0A646KTC4</accession>
<dbReference type="Proteomes" id="UP000419138">
    <property type="component" value="Unassembled WGS sequence"/>
</dbReference>
<dbReference type="OrthoDB" id="6059373at2"/>
<feature type="transmembrane region" description="Helical" evidence="1">
    <location>
        <begin position="96"/>
        <end position="119"/>
    </location>
</feature>
<keyword evidence="1 2" id="KW-0812">Transmembrane</keyword>
<keyword evidence="1" id="KW-0472">Membrane</keyword>
<feature type="transmembrane region" description="Helical" evidence="1">
    <location>
        <begin position="33"/>
        <end position="51"/>
    </location>
</feature>
<evidence type="ECO:0000256" key="1">
    <source>
        <dbReference type="SAM" id="Phobius"/>
    </source>
</evidence>
<dbReference type="EMBL" id="VCLA01000190">
    <property type="protein sequence ID" value="MQT04266.1"/>
    <property type="molecule type" value="Genomic_DNA"/>
</dbReference>
<dbReference type="AlphaFoldDB" id="A0A646KTC4"/>
<name>A0A646KTC4_STRJU</name>